<dbReference type="EMBL" id="PQGE01000004">
    <property type="protein sequence ID" value="POP46304.1"/>
    <property type="molecule type" value="Genomic_DNA"/>
</dbReference>
<reference evidence="4 5" key="1">
    <citation type="submission" date="2018-01" db="EMBL/GenBank/DDBJ databases">
        <title>Superficieibacter electus gen. nov., sp. nov., an extended-spectrum beta-lactamase possessing member of the Enterobacteriaceae family, isolated from intensive care unit surfaces.</title>
        <authorList>
            <person name="Potter R.F."/>
            <person name="D'Souza A.W."/>
        </authorList>
    </citation>
    <scope>NUCLEOTIDE SEQUENCE [LARGE SCALE GENOMIC DNA]</scope>
    <source>
        <strain evidence="3 5">BP-1</strain>
        <strain evidence="2 4">BP-2</strain>
    </source>
</reference>
<accession>A0A2P5GT88</accession>
<keyword evidence="4" id="KW-1185">Reference proteome</keyword>
<evidence type="ECO:0008006" key="6">
    <source>
        <dbReference type="Google" id="ProtNLM"/>
    </source>
</evidence>
<dbReference type="Proteomes" id="UP000247005">
    <property type="component" value="Unassembled WGS sequence"/>
</dbReference>
<feature type="transmembrane region" description="Helical" evidence="1">
    <location>
        <begin position="55"/>
        <end position="76"/>
    </location>
</feature>
<evidence type="ECO:0000256" key="1">
    <source>
        <dbReference type="SAM" id="Phobius"/>
    </source>
</evidence>
<gene>
    <name evidence="3" type="ORF">CHU32_05990</name>
    <name evidence="2" type="ORF">CHU33_05975</name>
</gene>
<proteinExistence type="predicted"/>
<keyword evidence="1" id="KW-1133">Transmembrane helix</keyword>
<feature type="transmembrane region" description="Helical" evidence="1">
    <location>
        <begin position="102"/>
        <end position="130"/>
    </location>
</feature>
<dbReference type="Proteomes" id="UP000237073">
    <property type="component" value="Unassembled WGS sequence"/>
</dbReference>
<evidence type="ECO:0000313" key="5">
    <source>
        <dbReference type="Proteomes" id="UP000247005"/>
    </source>
</evidence>
<dbReference type="AlphaFoldDB" id="A0A2P5GT88"/>
<evidence type="ECO:0000313" key="4">
    <source>
        <dbReference type="Proteomes" id="UP000237073"/>
    </source>
</evidence>
<keyword evidence="1" id="KW-0812">Transmembrane</keyword>
<dbReference type="RefSeq" id="WP_103675172.1">
    <property type="nucleotide sequence ID" value="NZ_PQGD01000004.1"/>
</dbReference>
<comment type="caution">
    <text evidence="3">The sequence shown here is derived from an EMBL/GenBank/DDBJ whole genome shotgun (WGS) entry which is preliminary data.</text>
</comment>
<name>A0A2P5GT88_9ENTR</name>
<feature type="transmembrane region" description="Helical" evidence="1">
    <location>
        <begin position="12"/>
        <end position="35"/>
    </location>
</feature>
<dbReference type="EMBL" id="PQGD01000004">
    <property type="protein sequence ID" value="POP49774.1"/>
    <property type="molecule type" value="Genomic_DNA"/>
</dbReference>
<evidence type="ECO:0000313" key="3">
    <source>
        <dbReference type="EMBL" id="POP49774.1"/>
    </source>
</evidence>
<sequence length="172" mass="19828">MTNESLDSSLQKCLFFFAKIFLIAISLGFIWLGLAMPRGDMLSIFKHGDVIWFDGGSLCVLFCSSMFFWLLIYAIVKNEAPNNQKKKKKNAKLKLYEHVENFVWFPLIISALGLLIEVLQLPIISIIMIFTSYTPCDKDDTYLKYYFVKDISICQTIAVPKWGLPDFLAFLR</sequence>
<organism evidence="3 5">
    <name type="scientific">Superficieibacter electus</name>
    <dbReference type="NCBI Taxonomy" id="2022662"/>
    <lineage>
        <taxon>Bacteria</taxon>
        <taxon>Pseudomonadati</taxon>
        <taxon>Pseudomonadota</taxon>
        <taxon>Gammaproteobacteria</taxon>
        <taxon>Enterobacterales</taxon>
        <taxon>Enterobacteriaceae</taxon>
        <taxon>Superficieibacter</taxon>
    </lineage>
</organism>
<keyword evidence="1" id="KW-0472">Membrane</keyword>
<protein>
    <recommendedName>
        <fullName evidence="6">Transmembrane protein</fullName>
    </recommendedName>
</protein>
<evidence type="ECO:0000313" key="2">
    <source>
        <dbReference type="EMBL" id="POP46304.1"/>
    </source>
</evidence>